<dbReference type="InterPro" id="IPR050109">
    <property type="entry name" value="HTH-type_TetR-like_transc_reg"/>
</dbReference>
<name>A0A2R7YW59_9ACTN</name>
<evidence type="ECO:0000256" key="1">
    <source>
        <dbReference type="ARBA" id="ARBA00023015"/>
    </source>
</evidence>
<dbReference type="PROSITE" id="PS50977">
    <property type="entry name" value="HTH_TETR_2"/>
    <property type="match status" value="1"/>
</dbReference>
<dbReference type="OrthoDB" id="5177743at2"/>
<keyword evidence="3" id="KW-0804">Transcription</keyword>
<dbReference type="EMBL" id="PYXZ01000007">
    <property type="protein sequence ID" value="PUA80119.1"/>
    <property type="molecule type" value="Genomic_DNA"/>
</dbReference>
<accession>A0A2R7YW59</accession>
<dbReference type="Pfam" id="PF00440">
    <property type="entry name" value="TetR_N"/>
    <property type="match status" value="1"/>
</dbReference>
<comment type="caution">
    <text evidence="6">The sequence shown here is derived from an EMBL/GenBank/DDBJ whole genome shotgun (WGS) entry which is preliminary data.</text>
</comment>
<evidence type="ECO:0000256" key="4">
    <source>
        <dbReference type="PROSITE-ProRule" id="PRU00335"/>
    </source>
</evidence>
<dbReference type="Gene3D" id="1.10.357.10">
    <property type="entry name" value="Tetracycline Repressor, domain 2"/>
    <property type="match status" value="1"/>
</dbReference>
<keyword evidence="2 4" id="KW-0238">DNA-binding</keyword>
<dbReference type="SUPFAM" id="SSF46689">
    <property type="entry name" value="Homeodomain-like"/>
    <property type="match status" value="1"/>
</dbReference>
<evidence type="ECO:0000256" key="3">
    <source>
        <dbReference type="ARBA" id="ARBA00023163"/>
    </source>
</evidence>
<reference evidence="6 7" key="1">
    <citation type="submission" date="2018-03" db="EMBL/GenBank/DDBJ databases">
        <authorList>
            <person name="Keele B.F."/>
        </authorList>
    </citation>
    <scope>NUCLEOTIDE SEQUENCE [LARGE SCALE GENOMIC DNA]</scope>
    <source>
        <strain evidence="6 7">IB-3</strain>
    </source>
</reference>
<dbReference type="PANTHER" id="PTHR30055:SF234">
    <property type="entry name" value="HTH-TYPE TRANSCRIPTIONAL REGULATOR BETI"/>
    <property type="match status" value="1"/>
</dbReference>
<evidence type="ECO:0000259" key="5">
    <source>
        <dbReference type="PROSITE" id="PS50977"/>
    </source>
</evidence>
<proteinExistence type="predicted"/>
<dbReference type="InterPro" id="IPR009057">
    <property type="entry name" value="Homeodomain-like_sf"/>
</dbReference>
<keyword evidence="1" id="KW-0805">Transcription regulation</keyword>
<dbReference type="PANTHER" id="PTHR30055">
    <property type="entry name" value="HTH-TYPE TRANSCRIPTIONAL REGULATOR RUTR"/>
    <property type="match status" value="1"/>
</dbReference>
<evidence type="ECO:0000313" key="7">
    <source>
        <dbReference type="Proteomes" id="UP000244867"/>
    </source>
</evidence>
<dbReference type="GO" id="GO:0000976">
    <property type="term" value="F:transcription cis-regulatory region binding"/>
    <property type="evidence" value="ECO:0007669"/>
    <property type="project" value="TreeGrafter"/>
</dbReference>
<feature type="DNA-binding region" description="H-T-H motif" evidence="4">
    <location>
        <begin position="31"/>
        <end position="50"/>
    </location>
</feature>
<dbReference type="AlphaFoldDB" id="A0A2R7YW59"/>
<gene>
    <name evidence="6" type="ORF">C7S10_16390</name>
</gene>
<dbReference type="Proteomes" id="UP000244867">
    <property type="component" value="Unassembled WGS sequence"/>
</dbReference>
<organism evidence="6 7">
    <name type="scientific">Nocardioides currus</name>
    <dbReference type="NCBI Taxonomy" id="2133958"/>
    <lineage>
        <taxon>Bacteria</taxon>
        <taxon>Bacillati</taxon>
        <taxon>Actinomycetota</taxon>
        <taxon>Actinomycetes</taxon>
        <taxon>Propionibacteriales</taxon>
        <taxon>Nocardioidaceae</taxon>
        <taxon>Nocardioides</taxon>
    </lineage>
</organism>
<protein>
    <submittedName>
        <fullName evidence="6">TetR/AcrR family transcriptional regulator</fullName>
    </submittedName>
</protein>
<dbReference type="InterPro" id="IPR001647">
    <property type="entry name" value="HTH_TetR"/>
</dbReference>
<evidence type="ECO:0000313" key="6">
    <source>
        <dbReference type="EMBL" id="PUA80119.1"/>
    </source>
</evidence>
<sequence>MPVVPHEPDRREVWTREATDYALQEGLIGLSLRPLAASLGTSDRMLLYHFGTKDDLVAAILRESNDRAVDGIGAMPPSEDLHAAVHDLWSALGSPALEPCTRVYVEAAALGLLGREPYATVVRQANEVWAKALVAHLTRSGVARPLARRAATIIDAAFMGFQLDAPLVGPAARRRAVGDLADAVAALAG</sequence>
<feature type="domain" description="HTH tetR-type" evidence="5">
    <location>
        <begin position="8"/>
        <end position="68"/>
    </location>
</feature>
<dbReference type="GO" id="GO:0003700">
    <property type="term" value="F:DNA-binding transcription factor activity"/>
    <property type="evidence" value="ECO:0007669"/>
    <property type="project" value="TreeGrafter"/>
</dbReference>
<keyword evidence="7" id="KW-1185">Reference proteome</keyword>
<evidence type="ECO:0000256" key="2">
    <source>
        <dbReference type="ARBA" id="ARBA00023125"/>
    </source>
</evidence>